<keyword evidence="3" id="KW-1185">Reference proteome</keyword>
<dbReference type="EMBL" id="WWEU01000002">
    <property type="protein sequence ID" value="MYM59077.1"/>
    <property type="molecule type" value="Genomic_DNA"/>
</dbReference>
<feature type="chain" id="PRO_5026968687" evidence="1">
    <location>
        <begin position="28"/>
        <end position="1184"/>
    </location>
</feature>
<accession>A0A6L8LST5</accession>
<reference evidence="2 3" key="1">
    <citation type="submission" date="2020-01" db="EMBL/GenBank/DDBJ databases">
        <title>Draft Genome Sequence of Vibrio sp. strain OCN044, Isolated from a Healthy Coral at Palmyra Atoll.</title>
        <authorList>
            <person name="Videau P."/>
            <person name="Loughran R."/>
            <person name="Esquivel A."/>
            <person name="Deadmond M."/>
            <person name="Paddock B.E."/>
            <person name="Saw J.H."/>
            <person name="Ushijima B."/>
        </authorList>
    </citation>
    <scope>NUCLEOTIDE SEQUENCE [LARGE SCALE GENOMIC DNA]</scope>
    <source>
        <strain evidence="2 3">OCN044</strain>
    </source>
</reference>
<dbReference type="AlphaFoldDB" id="A0A6L8LST5"/>
<evidence type="ECO:0000256" key="1">
    <source>
        <dbReference type="SAM" id="SignalP"/>
    </source>
</evidence>
<feature type="signal peptide" evidence="1">
    <location>
        <begin position="1"/>
        <end position="27"/>
    </location>
</feature>
<gene>
    <name evidence="2" type="ORF">GTG28_07560</name>
</gene>
<name>A0A6L8LST5_9VIBR</name>
<organism evidence="2 3">
    <name type="scientific">Vibrio tetraodonis subsp. pristinus</name>
    <dbReference type="NCBI Taxonomy" id="2695891"/>
    <lineage>
        <taxon>Bacteria</taxon>
        <taxon>Pseudomonadati</taxon>
        <taxon>Pseudomonadota</taxon>
        <taxon>Gammaproteobacteria</taxon>
        <taxon>Vibrionales</taxon>
        <taxon>Vibrionaceae</taxon>
        <taxon>Vibrio</taxon>
    </lineage>
</organism>
<proteinExistence type="predicted"/>
<protein>
    <submittedName>
        <fullName evidence="2">Uncharacterized protein</fullName>
    </submittedName>
</protein>
<comment type="caution">
    <text evidence="2">The sequence shown here is derived from an EMBL/GenBank/DDBJ whole genome shotgun (WGS) entry which is preliminary data.</text>
</comment>
<sequence>MRIPAKSILGRLAQWGLVLGISTQAQAVNLTWNNHDFLNDKFTTYHCQPGYDNSRNPEQCLWSEPEPVNTLCAQGYTFDTEKNLCTATQPVVNYCRAGETRQNGNQCSKTISGGNVKLTHSLFGRNSSVSLLDSPGFQNARENRKPEYFLGGWKYTVLKHVRTTQLLTGKIHDYLYQKTKTVVTDALKRCPADFTLQGDTCVKSINACELGLELIDYDGNLQCGRSAAARRSNTVDDALDSLYLSKAGNEDAAFRYLDKLYRIDEATGQFVSTRFSLNGDFDFARLFTQEDKAKVSQAIAAFEAAYQAHPAHTVLGEYILDAELYEVTAAVMQAQGLMDSARMQLVSATGNVADELRFNQNAFALLEQAVSNYLARIKLASDDLIALSHNRNQDLPFAYNPQTGEKTLYSSSQEGFFKGYKDVRFIYGAMEKASQALLRQARFMTAQGYDNAERQALIEKISLWQQDFAEQDHAVQALFAQGAEAFVDSQTAKQAGLDKDIRSAQTAAMRLDQAKAWLRGDSNLLNLEDNALFIVNNNPEFDSFDWFLKKLKAPLGEIERLKQSYQAAEQRQHSLSVSADAVAANFNARSEQYQQKLFNLTGWTTKPCASNQEVCYTSNNIEKGLLKPEKGSLLYNQISTIHGAKLNIERMFNEYDQKLNSIDIEIDRMLQVSDVVKTKADLIIDYGEKQEQIAIKIARLKAKAAKKRGKMGAFNGALTAVVGAASGSYATAASGVMSMVSATKTASADASMANSIGALQGLSQRLAAEERAKLTLLDGDIASISSAALIENMWLDINRLEYDIALAQHNAQLEVQRYLGLLNDTLFTLQQQSSFNASLAERYFADPIHSEALSQELLTAEKALLDTQRQLFYATNTLEYKWMESFEFEGQRGRDVLFALTTEQQLEDYLVALEDFDNTQNMGSTSVQQHTDTFSLKRDVMGYEDVFDQYGAELAVYANPNTEVGGKVTASEAFRYQLSQKRSKRYPSYLDLSFATNKTAGDTLLFRGPEVLEGAKNNNCLIDTGTYMDKIESIAINIKNESGASNKKALPATLYYGGVSLFRTRATGKVFDQGLLAENEFLNFPVQFWNTVQEPYSYLNSSKTSMMARVDQTIPLAFNTAFQERSVAATNWRLKLAIGTERRPVLNIDEIKDIELVFKHRFADRDFPEDCTSDDDGGWGDEDW</sequence>
<dbReference type="Proteomes" id="UP000478571">
    <property type="component" value="Unassembled WGS sequence"/>
</dbReference>
<dbReference type="RefSeq" id="WP_160928522.1">
    <property type="nucleotide sequence ID" value="NZ_WWEU01000002.1"/>
</dbReference>
<keyword evidence="1" id="KW-0732">Signal</keyword>
<evidence type="ECO:0000313" key="2">
    <source>
        <dbReference type="EMBL" id="MYM59077.1"/>
    </source>
</evidence>
<evidence type="ECO:0000313" key="3">
    <source>
        <dbReference type="Proteomes" id="UP000478571"/>
    </source>
</evidence>